<feature type="region of interest" description="Disordered" evidence="1">
    <location>
        <begin position="384"/>
        <end position="425"/>
    </location>
</feature>
<protein>
    <recommendedName>
        <fullName evidence="4">DUF2497 domain-containing protein</fullName>
    </recommendedName>
</protein>
<evidence type="ECO:0008006" key="4">
    <source>
        <dbReference type="Google" id="ProtNLM"/>
    </source>
</evidence>
<dbReference type="RefSeq" id="WP_260277356.1">
    <property type="nucleotide sequence ID" value="NZ_JANAVZ010000006.1"/>
</dbReference>
<proteinExistence type="predicted"/>
<comment type="caution">
    <text evidence="2">The sequence shown here is derived from an EMBL/GenBank/DDBJ whole genome shotgun (WGS) entry which is preliminary data.</text>
</comment>
<gene>
    <name evidence="2" type="ORF">MU516_11505</name>
</gene>
<keyword evidence="3" id="KW-1185">Reference proteome</keyword>
<organism evidence="2 3">
    <name type="scientific">Paracoccus maritimus</name>
    <dbReference type="NCBI Taxonomy" id="2933292"/>
    <lineage>
        <taxon>Bacteria</taxon>
        <taxon>Pseudomonadati</taxon>
        <taxon>Pseudomonadota</taxon>
        <taxon>Alphaproteobacteria</taxon>
        <taxon>Rhodobacterales</taxon>
        <taxon>Paracoccaceae</taxon>
        <taxon>Paracoccus</taxon>
    </lineage>
</organism>
<accession>A0ABT2KAE7</accession>
<feature type="compositionally biased region" description="Low complexity" evidence="1">
    <location>
        <begin position="402"/>
        <end position="413"/>
    </location>
</feature>
<feature type="compositionally biased region" description="Basic and acidic residues" evidence="1">
    <location>
        <begin position="387"/>
        <end position="396"/>
    </location>
</feature>
<feature type="region of interest" description="Disordered" evidence="1">
    <location>
        <begin position="96"/>
        <end position="143"/>
    </location>
</feature>
<feature type="compositionally biased region" description="Low complexity" evidence="1">
    <location>
        <begin position="114"/>
        <end position="128"/>
    </location>
</feature>
<dbReference type="EMBL" id="JANAVZ010000006">
    <property type="protein sequence ID" value="MCT4333489.1"/>
    <property type="molecule type" value="Genomic_DNA"/>
</dbReference>
<reference evidence="2 3" key="1">
    <citation type="submission" date="2022-04" db="EMBL/GenBank/DDBJ databases">
        <title>Paracoccus sp. YLB-12 draft genome sequence.</title>
        <authorList>
            <person name="Yu L."/>
        </authorList>
    </citation>
    <scope>NUCLEOTIDE SEQUENCE [LARGE SCALE GENOMIC DNA]</scope>
    <source>
        <strain evidence="2 3">YLB-12</strain>
    </source>
</reference>
<evidence type="ECO:0000313" key="2">
    <source>
        <dbReference type="EMBL" id="MCT4333489.1"/>
    </source>
</evidence>
<sequence length="474" mass="51042">MSDARLPQDAARLSEDIGDVLSAIRRLIAEDEALSLARDRIGAGHADARRAIDEDAAEFLARRHGGNAALARRMATGSEPQNGYDRPADLAKAISPDDDMAVNQPTENGDLAWPLGDAANAPGAARPRPVVPETPILDTPQPPQRIRRHLAADTQIPEPGRGDLPEARNDLVRTLSRAQHQHDGAENSGRFSPPRLNIVPRRATEAAPATSPLRLDNTRRVADETMSPVREATSGWRGWLRARPQTETVEQADDQQDPTLTAIDAQDEDAFAEAFDWKSRMRPELPDAAHFASRPGDAEAATSDADVVERAVHHRQRVSGGVSLPDNLDAGEAQHVARPAAGTGEAAFSDMLDAMASDDADATACKNDVAPHAIAPQKIASVMPDASHGKQGDDMGKLAGDASSSPAFSAAAESRYDTVTGLSPEDEEQSIRDLLRDMIQEELHGELGQRFARNLRAVIRREVAAAIDDQIDRF</sequence>
<evidence type="ECO:0000313" key="3">
    <source>
        <dbReference type="Proteomes" id="UP001320702"/>
    </source>
</evidence>
<evidence type="ECO:0000256" key="1">
    <source>
        <dbReference type="SAM" id="MobiDB-lite"/>
    </source>
</evidence>
<dbReference type="Proteomes" id="UP001320702">
    <property type="component" value="Unassembled WGS sequence"/>
</dbReference>
<name>A0ABT2KAE7_9RHOB</name>